<dbReference type="InterPro" id="IPR013534">
    <property type="entry name" value="Starch_synth_cat_dom"/>
</dbReference>
<dbReference type="SUPFAM" id="SSF53756">
    <property type="entry name" value="UDP-Glycosyltransferase/glycogen phosphorylase"/>
    <property type="match status" value="1"/>
</dbReference>
<evidence type="ECO:0000313" key="4">
    <source>
        <dbReference type="EMBL" id="EJX03903.1"/>
    </source>
</evidence>
<evidence type="ECO:0000256" key="2">
    <source>
        <dbReference type="ARBA" id="ARBA00022679"/>
    </source>
</evidence>
<keyword evidence="1" id="KW-0328">Glycosyltransferase</keyword>
<dbReference type="AlphaFoldDB" id="J9GNJ6"/>
<proteinExistence type="predicted"/>
<keyword evidence="2" id="KW-0808">Transferase</keyword>
<evidence type="ECO:0000256" key="1">
    <source>
        <dbReference type="ARBA" id="ARBA00022676"/>
    </source>
</evidence>
<organism evidence="4">
    <name type="scientific">gut metagenome</name>
    <dbReference type="NCBI Taxonomy" id="749906"/>
    <lineage>
        <taxon>unclassified sequences</taxon>
        <taxon>metagenomes</taxon>
        <taxon>organismal metagenomes</taxon>
    </lineage>
</organism>
<protein>
    <submittedName>
        <fullName evidence="4">Starch synthase catalytic domain protein</fullName>
    </submittedName>
</protein>
<dbReference type="Gene3D" id="3.40.50.2000">
    <property type="entry name" value="Glycogen Phosphorylase B"/>
    <property type="match status" value="1"/>
</dbReference>
<name>J9GNJ6_9ZZZZ</name>
<dbReference type="PANTHER" id="PTHR45825:SF11">
    <property type="entry name" value="ALPHA AMYLASE DOMAIN-CONTAINING PROTEIN"/>
    <property type="match status" value="1"/>
</dbReference>
<sequence length="275" mass="31704">MMMANKVLFITQEITPYVPESEMAAYGRNLPQAIQEKGREIRTFMPKWGNVNERRNQLHEVIRLSGMNLIIDDTDHPLIIKVASIQAARMQVYFIDNDDYFQHRLLKADENGVEYDDNDERAIFYARGVLETVKKLRWCPDIIHCQGWMSAFVPLYIKKAYRDEPSFRDTKVVFSLFEDDFQRACEGNLANKVQLSGIEAADVDPFIQQPPHCEDLCKLAVAYSDGVIQSSEKVNENVLAFAREQGLPVLEYQPLDQAVEAINAFYDEVWAQEKN</sequence>
<accession>J9GNJ6</accession>
<dbReference type="Pfam" id="PF08323">
    <property type="entry name" value="Glyco_transf_5"/>
    <property type="match status" value="1"/>
</dbReference>
<gene>
    <name evidence="4" type="ORF">EVA_07987</name>
</gene>
<dbReference type="EMBL" id="AMCI01001990">
    <property type="protein sequence ID" value="EJX03903.1"/>
    <property type="molecule type" value="Genomic_DNA"/>
</dbReference>
<dbReference type="GO" id="GO:0016757">
    <property type="term" value="F:glycosyltransferase activity"/>
    <property type="evidence" value="ECO:0007669"/>
    <property type="project" value="UniProtKB-KW"/>
</dbReference>
<reference evidence="4" key="1">
    <citation type="journal article" date="2012" name="PLoS ONE">
        <title>Gene sets for utilization of primary and secondary nutrition supplies in the distal gut of endangered iberian lynx.</title>
        <authorList>
            <person name="Alcaide M."/>
            <person name="Messina E."/>
            <person name="Richter M."/>
            <person name="Bargiela R."/>
            <person name="Peplies J."/>
            <person name="Huws S.A."/>
            <person name="Newbold C.J."/>
            <person name="Golyshin P.N."/>
            <person name="Simon M.A."/>
            <person name="Lopez G."/>
            <person name="Yakimov M.M."/>
            <person name="Ferrer M."/>
        </authorList>
    </citation>
    <scope>NUCLEOTIDE SEQUENCE</scope>
</reference>
<feature type="domain" description="Starch synthase catalytic" evidence="3">
    <location>
        <begin position="6"/>
        <end position="246"/>
    </location>
</feature>
<evidence type="ECO:0000259" key="3">
    <source>
        <dbReference type="Pfam" id="PF08323"/>
    </source>
</evidence>
<dbReference type="PANTHER" id="PTHR45825">
    <property type="entry name" value="GRANULE-BOUND STARCH SYNTHASE 1, CHLOROPLASTIC/AMYLOPLASTIC"/>
    <property type="match status" value="1"/>
</dbReference>
<comment type="caution">
    <text evidence="4">The sequence shown here is derived from an EMBL/GenBank/DDBJ whole genome shotgun (WGS) entry which is preliminary data.</text>
</comment>